<dbReference type="InterPro" id="IPR001394">
    <property type="entry name" value="Peptidase_C19_UCH"/>
</dbReference>
<dbReference type="OrthoDB" id="10263353at2759"/>
<dbReference type="PROSITE" id="PS50271">
    <property type="entry name" value="ZF_UBP"/>
    <property type="match status" value="1"/>
</dbReference>
<gene>
    <name evidence="14" type="ORF">BMF94_3310</name>
</gene>
<keyword evidence="8" id="KW-0539">Nucleus</keyword>
<feature type="compositionally biased region" description="Acidic residues" evidence="10">
    <location>
        <begin position="206"/>
        <end position="223"/>
    </location>
</feature>
<dbReference type="GO" id="GO:0008270">
    <property type="term" value="F:zinc ion binding"/>
    <property type="evidence" value="ECO:0007669"/>
    <property type="project" value="UniProtKB-KW"/>
</dbReference>
<feature type="region of interest" description="Disordered" evidence="10">
    <location>
        <begin position="692"/>
        <end position="718"/>
    </location>
</feature>
<dbReference type="STRING" id="741276.A0A2S5BAG5"/>
<dbReference type="Pfam" id="PF02148">
    <property type="entry name" value="zf-UBP"/>
    <property type="match status" value="1"/>
</dbReference>
<dbReference type="SUPFAM" id="SSF68906">
    <property type="entry name" value="SAP domain"/>
    <property type="match status" value="1"/>
</dbReference>
<dbReference type="PROSITE" id="PS50235">
    <property type="entry name" value="USP_3"/>
    <property type="match status" value="1"/>
</dbReference>
<dbReference type="GO" id="GO:0005681">
    <property type="term" value="C:spliceosomal complex"/>
    <property type="evidence" value="ECO:0007669"/>
    <property type="project" value="UniProtKB-KW"/>
</dbReference>
<feature type="region of interest" description="Disordered" evidence="10">
    <location>
        <begin position="189"/>
        <end position="227"/>
    </location>
</feature>
<keyword evidence="5 9" id="KW-0863">Zinc-finger</keyword>
<dbReference type="InterPro" id="IPR050185">
    <property type="entry name" value="Ub_carboxyl-term_hydrolase"/>
</dbReference>
<comment type="subcellular location">
    <subcellularLocation>
        <location evidence="1">Nucleus</location>
    </subcellularLocation>
</comment>
<dbReference type="Pfam" id="PF02037">
    <property type="entry name" value="SAP"/>
    <property type="match status" value="1"/>
</dbReference>
<dbReference type="Gene3D" id="3.90.70.10">
    <property type="entry name" value="Cysteine proteinases"/>
    <property type="match status" value="1"/>
</dbReference>
<evidence type="ECO:0000256" key="6">
    <source>
        <dbReference type="ARBA" id="ARBA00022833"/>
    </source>
</evidence>
<dbReference type="EMBL" id="PJQD01000035">
    <property type="protein sequence ID" value="POY73770.1"/>
    <property type="molecule type" value="Genomic_DNA"/>
</dbReference>
<evidence type="ECO:0000256" key="2">
    <source>
        <dbReference type="ARBA" id="ARBA00022664"/>
    </source>
</evidence>
<evidence type="ECO:0000313" key="15">
    <source>
        <dbReference type="Proteomes" id="UP000237144"/>
    </source>
</evidence>
<comment type="caution">
    <text evidence="14">The sequence shown here is derived from an EMBL/GenBank/DDBJ whole genome shotgun (WGS) entry which is preliminary data.</text>
</comment>
<dbReference type="InterPro" id="IPR038765">
    <property type="entry name" value="Papain-like_cys_pep_sf"/>
</dbReference>
<reference evidence="14 15" key="1">
    <citation type="journal article" date="2018" name="Front. Microbiol.">
        <title>Prospects for Fungal Bioremediation of Acidic Radioactive Waste Sites: Characterization and Genome Sequence of Rhodotorula taiwanensis MD1149.</title>
        <authorList>
            <person name="Tkavc R."/>
            <person name="Matrosova V.Y."/>
            <person name="Grichenko O.E."/>
            <person name="Gostincar C."/>
            <person name="Volpe R.P."/>
            <person name="Klimenkova P."/>
            <person name="Gaidamakova E.K."/>
            <person name="Zhou C.E."/>
            <person name="Stewart B.J."/>
            <person name="Lyman M.G."/>
            <person name="Malfatti S.A."/>
            <person name="Rubinfeld B."/>
            <person name="Courtot M."/>
            <person name="Singh J."/>
            <person name="Dalgard C.L."/>
            <person name="Hamilton T."/>
            <person name="Frey K.G."/>
            <person name="Gunde-Cimerman N."/>
            <person name="Dugan L."/>
            <person name="Daly M.J."/>
        </authorList>
    </citation>
    <scope>NUCLEOTIDE SEQUENCE [LARGE SCALE GENOMIC DNA]</scope>
    <source>
        <strain evidence="14 15">MD1149</strain>
    </source>
</reference>
<evidence type="ECO:0000256" key="7">
    <source>
        <dbReference type="ARBA" id="ARBA00023187"/>
    </source>
</evidence>
<evidence type="ECO:0000259" key="13">
    <source>
        <dbReference type="PROSITE" id="PS50800"/>
    </source>
</evidence>
<accession>A0A2S5BAG5</accession>
<keyword evidence="4" id="KW-0747">Spliceosome</keyword>
<dbReference type="SMART" id="SM00290">
    <property type="entry name" value="ZnF_UBP"/>
    <property type="match status" value="1"/>
</dbReference>
<feature type="compositionally biased region" description="Basic and acidic residues" evidence="10">
    <location>
        <begin position="696"/>
        <end position="711"/>
    </location>
</feature>
<dbReference type="PANTHER" id="PTHR21646:SF16">
    <property type="entry name" value="U4_U6.U5 TRI-SNRNP-ASSOCIATED PROTEIN 2"/>
    <property type="match status" value="1"/>
</dbReference>
<dbReference type="GO" id="GO:0004843">
    <property type="term" value="F:cysteine-type deubiquitinase activity"/>
    <property type="evidence" value="ECO:0007669"/>
    <property type="project" value="InterPro"/>
</dbReference>
<proteinExistence type="predicted"/>
<feature type="domain" description="SAP" evidence="13">
    <location>
        <begin position="5"/>
        <end position="39"/>
    </location>
</feature>
<evidence type="ECO:0000256" key="8">
    <source>
        <dbReference type="ARBA" id="ARBA00023242"/>
    </source>
</evidence>
<keyword evidence="7" id="KW-0508">mRNA splicing</keyword>
<evidence type="ECO:0000256" key="4">
    <source>
        <dbReference type="ARBA" id="ARBA00022728"/>
    </source>
</evidence>
<keyword evidence="3" id="KW-0479">Metal-binding</keyword>
<evidence type="ECO:0000256" key="3">
    <source>
        <dbReference type="ARBA" id="ARBA00022723"/>
    </source>
</evidence>
<name>A0A2S5BAG5_9BASI</name>
<dbReference type="Gene3D" id="1.10.720.30">
    <property type="entry name" value="SAP domain"/>
    <property type="match status" value="1"/>
</dbReference>
<keyword evidence="6" id="KW-0862">Zinc</keyword>
<dbReference type="InterPro" id="IPR001607">
    <property type="entry name" value="Znf_UBP"/>
</dbReference>
<feature type="domain" description="USP" evidence="11">
    <location>
        <begin position="350"/>
        <end position="688"/>
    </location>
</feature>
<keyword evidence="2" id="KW-0507">mRNA processing</keyword>
<evidence type="ECO:0000256" key="1">
    <source>
        <dbReference type="ARBA" id="ARBA00004123"/>
    </source>
</evidence>
<dbReference type="InterPro" id="IPR013083">
    <property type="entry name" value="Znf_RING/FYVE/PHD"/>
</dbReference>
<sequence length="718" mass="79421">MAEDYGKLKVAQLKDILKERELPVSGVKADLIARLEEHDAASGQPTPTAAEAEAVAQGGANDAAAAPSESVPAGDSGEAAPATLAVKRAVEDDEAAEHVKRMRVDEEAAAAVPPANPIDSALPPAHSEAANEVPKVGDEADVTPAVIAESKVPAEALTAAAAAAPEEMNGAGNPKERLTDDDVSIAEADEPKREQADFVDTGAKVEEEEEEEEPPVYDFEPEEEGGRPADLYLDTINRSALDFDFERLCSVTLSHNNIYACLVDGKYFQGRGKTSPAYAHALNEDHHVFINLETQKVFVLPDGYEVNDASLADIQYLLKPTFDPPLLKRIDRSLAPAFDLAQKPYYPGFVGLNNMKFNSYMNAVVQLVLHVPPLRDYFILSPLPSSSSTSELVRRFAMLARKVWNPRQFKAQVSPHEFLQEVANASHGRFKITEHGDPIDFLSWLLNQLHRDLGGSKRPRSSIIYSTFQGEVRVDDQQIIKTGEFGTKPRFDVDREIKSSKTPFLFLALDLPPPPLYRDAVESNIIPQVPISQVLAKYDGETTREDPTSGLLRRWKITRLPPFLVVYYKRFTSNRFLEEKNPTIVNYPLRGVDMRDYVDGSQPISAYYDLTTNLALTTTTTTGVTSTSAEWKAHVHLRPPRDPKTGELADGIKEEDDKWFEMQDLVVREIEKGLVPLGETYIQIWERRTPTGSWDDMVKVDPPRPKKDPAKAGKSTAA</sequence>
<evidence type="ECO:0008006" key="16">
    <source>
        <dbReference type="Google" id="ProtNLM"/>
    </source>
</evidence>
<dbReference type="GO" id="GO:0016579">
    <property type="term" value="P:protein deubiquitination"/>
    <property type="evidence" value="ECO:0007669"/>
    <property type="project" value="InterPro"/>
</dbReference>
<dbReference type="InterPro" id="IPR033809">
    <property type="entry name" value="USP39"/>
</dbReference>
<feature type="compositionally biased region" description="Low complexity" evidence="10">
    <location>
        <begin position="44"/>
        <end position="66"/>
    </location>
</feature>
<evidence type="ECO:0000256" key="5">
    <source>
        <dbReference type="ARBA" id="ARBA00022771"/>
    </source>
</evidence>
<protein>
    <recommendedName>
        <fullName evidence="16">SAP domain-containing protein</fullName>
    </recommendedName>
</protein>
<dbReference type="Pfam" id="PF00443">
    <property type="entry name" value="UCH"/>
    <property type="match status" value="1"/>
</dbReference>
<dbReference type="SUPFAM" id="SSF54001">
    <property type="entry name" value="Cysteine proteinases"/>
    <property type="match status" value="1"/>
</dbReference>
<dbReference type="AlphaFoldDB" id="A0A2S5BAG5"/>
<evidence type="ECO:0000256" key="10">
    <source>
        <dbReference type="SAM" id="MobiDB-lite"/>
    </source>
</evidence>
<dbReference type="SMART" id="SM00513">
    <property type="entry name" value="SAP"/>
    <property type="match status" value="1"/>
</dbReference>
<keyword evidence="15" id="KW-1185">Reference proteome</keyword>
<organism evidence="14 15">
    <name type="scientific">Rhodotorula taiwanensis</name>
    <dbReference type="NCBI Taxonomy" id="741276"/>
    <lineage>
        <taxon>Eukaryota</taxon>
        <taxon>Fungi</taxon>
        <taxon>Dikarya</taxon>
        <taxon>Basidiomycota</taxon>
        <taxon>Pucciniomycotina</taxon>
        <taxon>Microbotryomycetes</taxon>
        <taxon>Sporidiobolales</taxon>
        <taxon>Sporidiobolaceae</taxon>
        <taxon>Rhodotorula</taxon>
    </lineage>
</organism>
<dbReference type="Gene3D" id="3.30.40.10">
    <property type="entry name" value="Zinc/RING finger domain, C3HC4 (zinc finger)"/>
    <property type="match status" value="1"/>
</dbReference>
<feature type="domain" description="UBP-type" evidence="12">
    <location>
        <begin position="228"/>
        <end position="325"/>
    </location>
</feature>
<dbReference type="GO" id="GO:0000245">
    <property type="term" value="P:spliceosomal complex assembly"/>
    <property type="evidence" value="ECO:0007669"/>
    <property type="project" value="InterPro"/>
</dbReference>
<dbReference type="Proteomes" id="UP000237144">
    <property type="component" value="Unassembled WGS sequence"/>
</dbReference>
<evidence type="ECO:0000313" key="14">
    <source>
        <dbReference type="EMBL" id="POY73770.1"/>
    </source>
</evidence>
<dbReference type="SUPFAM" id="SSF57850">
    <property type="entry name" value="RING/U-box"/>
    <property type="match status" value="1"/>
</dbReference>
<dbReference type="CDD" id="cd02669">
    <property type="entry name" value="Peptidase_C19M"/>
    <property type="match status" value="1"/>
</dbReference>
<feature type="region of interest" description="Disordered" evidence="10">
    <location>
        <begin position="38"/>
        <end position="79"/>
    </location>
</feature>
<dbReference type="InterPro" id="IPR003034">
    <property type="entry name" value="SAP_dom"/>
</dbReference>
<dbReference type="PROSITE" id="PS50800">
    <property type="entry name" value="SAP"/>
    <property type="match status" value="1"/>
</dbReference>
<evidence type="ECO:0000259" key="12">
    <source>
        <dbReference type="PROSITE" id="PS50271"/>
    </source>
</evidence>
<dbReference type="InterPro" id="IPR036361">
    <property type="entry name" value="SAP_dom_sf"/>
</dbReference>
<dbReference type="PANTHER" id="PTHR21646">
    <property type="entry name" value="UBIQUITIN CARBOXYL-TERMINAL HYDROLASE"/>
    <property type="match status" value="1"/>
</dbReference>
<dbReference type="InterPro" id="IPR028889">
    <property type="entry name" value="USP"/>
</dbReference>
<evidence type="ECO:0000256" key="9">
    <source>
        <dbReference type="PROSITE-ProRule" id="PRU00502"/>
    </source>
</evidence>
<evidence type="ECO:0000259" key="11">
    <source>
        <dbReference type="PROSITE" id="PS50235"/>
    </source>
</evidence>